<protein>
    <submittedName>
        <fullName evidence="1">Uncharacterized protein</fullName>
    </submittedName>
</protein>
<evidence type="ECO:0000313" key="1">
    <source>
        <dbReference type="EMBL" id="PWN29186.1"/>
    </source>
</evidence>
<dbReference type="GeneID" id="37027573"/>
<proteinExistence type="predicted"/>
<dbReference type="Proteomes" id="UP000245884">
    <property type="component" value="Unassembled WGS sequence"/>
</dbReference>
<accession>A0A316UV53</accession>
<keyword evidence="2" id="KW-1185">Reference proteome</keyword>
<dbReference type="AlphaFoldDB" id="A0A316UV53"/>
<reference evidence="1 2" key="1">
    <citation type="journal article" date="2018" name="Mol. Biol. Evol.">
        <title>Broad Genomic Sampling Reveals a Smut Pathogenic Ancestry of the Fungal Clade Ustilaginomycotina.</title>
        <authorList>
            <person name="Kijpornyongpan T."/>
            <person name="Mondo S.J."/>
            <person name="Barry K."/>
            <person name="Sandor L."/>
            <person name="Lee J."/>
            <person name="Lipzen A."/>
            <person name="Pangilinan J."/>
            <person name="LaButti K."/>
            <person name="Hainaut M."/>
            <person name="Henrissat B."/>
            <person name="Grigoriev I.V."/>
            <person name="Spatafora J.W."/>
            <person name="Aime M.C."/>
        </authorList>
    </citation>
    <scope>NUCLEOTIDE SEQUENCE [LARGE SCALE GENOMIC DNA]</scope>
    <source>
        <strain evidence="1 2">MCA 5214</strain>
    </source>
</reference>
<dbReference type="RefSeq" id="XP_025363798.1">
    <property type="nucleotide sequence ID" value="XM_025505750.1"/>
</dbReference>
<dbReference type="EMBL" id="KZ819664">
    <property type="protein sequence ID" value="PWN29186.1"/>
    <property type="molecule type" value="Genomic_DNA"/>
</dbReference>
<name>A0A316UV53_9BASI</name>
<evidence type="ECO:0000313" key="2">
    <source>
        <dbReference type="Proteomes" id="UP000245884"/>
    </source>
</evidence>
<gene>
    <name evidence="1" type="ORF">BDZ90DRAFT_231173</name>
</gene>
<sequence length="67" mass="7068">MTSLAIRCCLAAPLPSPSCHHRRGSLLNGMSLPILANAIQAVKQVMLTMADAAPRSGLFEEAHTAIL</sequence>
<organism evidence="1 2">
    <name type="scientific">Jaminaea rosea</name>
    <dbReference type="NCBI Taxonomy" id="1569628"/>
    <lineage>
        <taxon>Eukaryota</taxon>
        <taxon>Fungi</taxon>
        <taxon>Dikarya</taxon>
        <taxon>Basidiomycota</taxon>
        <taxon>Ustilaginomycotina</taxon>
        <taxon>Exobasidiomycetes</taxon>
        <taxon>Microstromatales</taxon>
        <taxon>Microstromatales incertae sedis</taxon>
        <taxon>Jaminaea</taxon>
    </lineage>
</organism>